<evidence type="ECO:0000313" key="8">
    <source>
        <dbReference type="EnsemblPlants" id="Kaladp0008s0323.1.v1.1"/>
    </source>
</evidence>
<dbReference type="Pfam" id="PF03468">
    <property type="entry name" value="XS"/>
    <property type="match status" value="1"/>
</dbReference>
<evidence type="ECO:0000256" key="4">
    <source>
        <dbReference type="SAM" id="MobiDB-lite"/>
    </source>
</evidence>
<reference evidence="8" key="1">
    <citation type="submission" date="2021-01" db="UniProtKB">
        <authorList>
            <consortium name="EnsemblPlants"/>
        </authorList>
    </citation>
    <scope>IDENTIFICATION</scope>
</reference>
<evidence type="ECO:0008006" key="10">
    <source>
        <dbReference type="Google" id="ProtNLM"/>
    </source>
</evidence>
<dbReference type="Gene3D" id="3.30.70.2890">
    <property type="entry name" value="XS domain"/>
    <property type="match status" value="1"/>
</dbReference>
<dbReference type="PANTHER" id="PTHR21596">
    <property type="entry name" value="RIBONUCLEASE P SUBUNIT P38"/>
    <property type="match status" value="1"/>
</dbReference>
<dbReference type="InterPro" id="IPR005380">
    <property type="entry name" value="XS_domain"/>
</dbReference>
<evidence type="ECO:0000259" key="5">
    <source>
        <dbReference type="Pfam" id="PF03468"/>
    </source>
</evidence>
<dbReference type="InterPro" id="IPR045177">
    <property type="entry name" value="FDM1-5/IDN2"/>
</dbReference>
<dbReference type="GO" id="GO:0080188">
    <property type="term" value="P:gene silencing by siRNA-directed DNA methylation"/>
    <property type="evidence" value="ECO:0007669"/>
    <property type="project" value="InterPro"/>
</dbReference>
<evidence type="ECO:0000256" key="2">
    <source>
        <dbReference type="ARBA" id="ARBA00023158"/>
    </source>
</evidence>
<protein>
    <recommendedName>
        <fullName evidence="10">XH/XS domain-containing protein</fullName>
    </recommendedName>
</protein>
<dbReference type="Gramene" id="Kaladp0008s0323.1.v1.1">
    <property type="protein sequence ID" value="Kaladp0008s0323.1.v1.1"/>
    <property type="gene ID" value="Kaladp0008s0323.v1.1"/>
</dbReference>
<evidence type="ECO:0000259" key="7">
    <source>
        <dbReference type="Pfam" id="PF03470"/>
    </source>
</evidence>
<evidence type="ECO:0000256" key="1">
    <source>
        <dbReference type="ARBA" id="ARBA00023054"/>
    </source>
</evidence>
<evidence type="ECO:0000313" key="9">
    <source>
        <dbReference type="Proteomes" id="UP000594263"/>
    </source>
</evidence>
<keyword evidence="2" id="KW-0943">RNA-mediated gene silencing</keyword>
<feature type="domain" description="XS" evidence="5">
    <location>
        <begin position="116"/>
        <end position="222"/>
    </location>
</feature>
<organism evidence="8 9">
    <name type="scientific">Kalanchoe fedtschenkoi</name>
    <name type="common">Lavender scallops</name>
    <name type="synonym">South American air plant</name>
    <dbReference type="NCBI Taxonomy" id="63787"/>
    <lineage>
        <taxon>Eukaryota</taxon>
        <taxon>Viridiplantae</taxon>
        <taxon>Streptophyta</taxon>
        <taxon>Embryophyta</taxon>
        <taxon>Tracheophyta</taxon>
        <taxon>Spermatophyta</taxon>
        <taxon>Magnoliopsida</taxon>
        <taxon>eudicotyledons</taxon>
        <taxon>Gunneridae</taxon>
        <taxon>Pentapetalae</taxon>
        <taxon>Saxifragales</taxon>
        <taxon>Crassulaceae</taxon>
        <taxon>Kalanchoe</taxon>
    </lineage>
</organism>
<feature type="compositionally biased region" description="Acidic residues" evidence="4">
    <location>
        <begin position="1"/>
        <end position="17"/>
    </location>
</feature>
<keyword evidence="1 3" id="KW-0175">Coiled coil</keyword>
<dbReference type="InterPro" id="IPR005381">
    <property type="entry name" value="Znf-XS_domain"/>
</dbReference>
<feature type="coiled-coil region" evidence="3">
    <location>
        <begin position="255"/>
        <end position="413"/>
    </location>
</feature>
<evidence type="ECO:0000256" key="3">
    <source>
        <dbReference type="SAM" id="Coils"/>
    </source>
</evidence>
<feature type="region of interest" description="Disordered" evidence="4">
    <location>
        <begin position="1"/>
        <end position="30"/>
    </location>
</feature>
<dbReference type="InterPro" id="IPR005379">
    <property type="entry name" value="FDM1-5/IDN2_XH"/>
</dbReference>
<accession>A0A7N0RCE7</accession>
<dbReference type="Proteomes" id="UP000594263">
    <property type="component" value="Unplaced"/>
</dbReference>
<sequence length="630" mass="73255">MDSSSEDSDISDSEVAEYAEKPYQQLREGKLKVRGPNGTLRCPFCAGKKKQDYRWKDLHQHASGVGKGSATRSGKQKANHWALAKYLEIDLAAESDQITRVVEPNHADETENPNAIFMFPWTGILVNIIKDQGTSKDLADNNFLLKKYYEYKPLDIQTFWNEKCHMVQAIVKFNNDWTGFHNALEFEKKFEASRLSRKEWTDRQQNPGTDIYGWVARAADFHSDGPIGEYLRATGALRTVSDIVQQATQSTNEAVATLANEIDSKNEDLEAMQYRFNEKKMSLSRTLEEKDRLYHAFAEENRKMQNQSRDNLHRILAEQEKLNLELEKKKKELDSWGKELSKREALTELERQKLEEEKQQNDLRNSYLEKASLEQKRADENVLKLIEEQKKEKEEALNKILQLERELVAKQKLDMEIAELRGMLNVMKHLGDDVAVQSEMKKKQEELDEKLQELEDKEILRNQLITKERESNDELQEARKELIKGLSEMSISRSNIGIKRMGEIDQKPFIDTCKKRFPLEEAQIQASTLCSLWQENLKDPAWHPFRIVETDGQATETINEEDEKLHDLKQELGIEIYSAVTTALKEMNEYNPSGRYIVPELWNNKEGRKASLKEVIAFILRNLRTLKRKR</sequence>
<keyword evidence="9" id="KW-1185">Reference proteome</keyword>
<evidence type="ECO:0000259" key="6">
    <source>
        <dbReference type="Pfam" id="PF03469"/>
    </source>
</evidence>
<proteinExistence type="predicted"/>
<dbReference type="Pfam" id="PF03469">
    <property type="entry name" value="XH"/>
    <property type="match status" value="1"/>
</dbReference>
<dbReference type="OMA" id="FPNQEAE"/>
<dbReference type="InterPro" id="IPR038588">
    <property type="entry name" value="XS_domain_sf"/>
</dbReference>
<feature type="domain" description="Zinc finger-XS" evidence="7">
    <location>
        <begin position="42"/>
        <end position="84"/>
    </location>
</feature>
<dbReference type="Pfam" id="PF03470">
    <property type="entry name" value="zf-XS"/>
    <property type="match status" value="1"/>
</dbReference>
<dbReference type="AlphaFoldDB" id="A0A7N0RCE7"/>
<dbReference type="EnsemblPlants" id="Kaladp0008s0323.1.v1.1">
    <property type="protein sequence ID" value="Kaladp0008s0323.1.v1.1"/>
    <property type="gene ID" value="Kaladp0008s0323.v1.1"/>
</dbReference>
<feature type="coiled-coil region" evidence="3">
    <location>
        <begin position="437"/>
        <end position="481"/>
    </location>
</feature>
<dbReference type="PANTHER" id="PTHR21596:SF3">
    <property type="entry name" value="FACTOR OF DNA METHYLATION 1-RELATED"/>
    <property type="match status" value="1"/>
</dbReference>
<feature type="domain" description="Factor of DNA methylation 1-5/IDN2" evidence="6">
    <location>
        <begin position="499"/>
        <end position="629"/>
    </location>
</feature>
<name>A0A7N0RCE7_KALFE</name>